<dbReference type="PRINTS" id="PR00320">
    <property type="entry name" value="GPROTEINBRPT"/>
</dbReference>
<dbReference type="InterPro" id="IPR019775">
    <property type="entry name" value="WD40_repeat_CS"/>
</dbReference>
<dbReference type="PANTHER" id="PTHR19879">
    <property type="entry name" value="TRANSCRIPTION INITIATION FACTOR TFIID"/>
    <property type="match status" value="1"/>
</dbReference>
<dbReference type="InterPro" id="IPR020472">
    <property type="entry name" value="WD40_PAC1"/>
</dbReference>
<evidence type="ECO:0000256" key="3">
    <source>
        <dbReference type="PROSITE-ProRule" id="PRU00221"/>
    </source>
</evidence>
<dbReference type="CDD" id="cd00200">
    <property type="entry name" value="WD40"/>
    <property type="match status" value="1"/>
</dbReference>
<sequence length="860" mass="93969">MPDCPVLYAQQISSTENGLALWNPQPGYAIGPGSKPTKQKPHVRPGDVGCITENGSFIRLFNIHFDEGDEWQGIGEFPENFIPMHQQEHVKHMNADLQAPITYHMWRSMSLRGSMKTTGTLPIHAGSSLFFDHSTTVFLSFFDTGCRQGCRMYADYKKMIREKGNTWLQAVQRINEEYHAEDVSESVEGNLNLSVTFTLDNSIGRLVSSGFRYEKSSPLTIQHGPPDRFNPQGAMDSDHPSQIASGPSHRAKKFWKGKAKNSSNAPTMNPTSSTDTDSNLVTNPEVIAAWSDQCIFICGFRMKCRLMTRNMIPKKLKAAAGPDERSKFKDFGSNGGGVLAKEQEDEEDEEYDREGIWDHMHEALDYILENSDADLALAHEDDLQAYAKFFAEEGECITVDQVLKKCCPPIVIEEHSGVKVGTLLEAVVNRPQQRYVLQQENPMISKPSTSADAQGPPKYTLNDYISYPAITDEHLPAYLEPQRASAVTPSEVVFQGDRLLEGHTDTITSACFAPNAVRIVSGSADRTVCIWDTITGTQIGDAFQGHNSDVNSVAFSPDGTCIVSGSADRTVCIWDTITRAQMGDSLQGHNSGVTSVAFSPDGRCIVSGSADRTVRMWNTETGLQIGDLLQGHDSSVTSVAFSADSTRIVSGSADRTVCIWDTITGAQIGDSLQGHNSGVTSVAFSPDGTCIVSGSWDKTVCIWDSSTGALVNTLQWSSAIMSVACSPDGEDIVSGSQDGKVCIWDAFIGNCIRQPSTHKVAVTAVQYSPSGKHILAAVDNTISICDPSRGSSEYLSSVDNSEPSLAKVEKGKQKLDVLPTMLNVVRSRPVSGKRAQWPRDQKYSGNHQEVYEEGVNLFEH</sequence>
<feature type="repeat" description="WD" evidence="3">
    <location>
        <begin position="586"/>
        <end position="627"/>
    </location>
</feature>
<accession>A0A6A4GM66</accession>
<dbReference type="InterPro" id="IPR015943">
    <property type="entry name" value="WD40/YVTN_repeat-like_dom_sf"/>
</dbReference>
<evidence type="ECO:0000313" key="6">
    <source>
        <dbReference type="Proteomes" id="UP000799118"/>
    </source>
</evidence>
<feature type="repeat" description="WD" evidence="3">
    <location>
        <begin position="500"/>
        <end position="541"/>
    </location>
</feature>
<reference evidence="5" key="1">
    <citation type="journal article" date="2019" name="Environ. Microbiol.">
        <title>Fungal ecological strategies reflected in gene transcription - a case study of two litter decomposers.</title>
        <authorList>
            <person name="Barbi F."/>
            <person name="Kohler A."/>
            <person name="Barry K."/>
            <person name="Baskaran P."/>
            <person name="Daum C."/>
            <person name="Fauchery L."/>
            <person name="Ihrmark K."/>
            <person name="Kuo A."/>
            <person name="LaButti K."/>
            <person name="Lipzen A."/>
            <person name="Morin E."/>
            <person name="Grigoriev I.V."/>
            <person name="Henrissat B."/>
            <person name="Lindahl B."/>
            <person name="Martin F."/>
        </authorList>
    </citation>
    <scope>NUCLEOTIDE SEQUENCE</scope>
    <source>
        <strain evidence="5">JB14</strain>
    </source>
</reference>
<feature type="region of interest" description="Disordered" evidence="4">
    <location>
        <begin position="217"/>
        <end position="279"/>
    </location>
</feature>
<dbReference type="PROSITE" id="PS50082">
    <property type="entry name" value="WD_REPEATS_2"/>
    <property type="match status" value="6"/>
</dbReference>
<dbReference type="AlphaFoldDB" id="A0A6A4GM66"/>
<dbReference type="PROSITE" id="PS00678">
    <property type="entry name" value="WD_REPEATS_1"/>
    <property type="match status" value="2"/>
</dbReference>
<evidence type="ECO:0000256" key="2">
    <source>
        <dbReference type="ARBA" id="ARBA00022737"/>
    </source>
</evidence>
<name>A0A6A4GM66_9AGAR</name>
<keyword evidence="1 3" id="KW-0853">WD repeat</keyword>
<dbReference type="PANTHER" id="PTHR19879:SF9">
    <property type="entry name" value="TRANSCRIPTION INITIATION FACTOR TFIID SUBUNIT 5"/>
    <property type="match status" value="1"/>
</dbReference>
<dbReference type="PROSITE" id="PS50294">
    <property type="entry name" value="WD_REPEATS_REGION"/>
    <property type="match status" value="6"/>
</dbReference>
<gene>
    <name evidence="5" type="ORF">BT96DRAFT_1005686</name>
</gene>
<dbReference type="Proteomes" id="UP000799118">
    <property type="component" value="Unassembled WGS sequence"/>
</dbReference>
<evidence type="ECO:0000256" key="1">
    <source>
        <dbReference type="ARBA" id="ARBA00022574"/>
    </source>
</evidence>
<dbReference type="Gene3D" id="2.130.10.10">
    <property type="entry name" value="YVTN repeat-like/Quinoprotein amine dehydrogenase"/>
    <property type="match status" value="3"/>
</dbReference>
<keyword evidence="6" id="KW-1185">Reference proteome</keyword>
<evidence type="ECO:0000256" key="4">
    <source>
        <dbReference type="SAM" id="MobiDB-lite"/>
    </source>
</evidence>
<feature type="repeat" description="WD" evidence="3">
    <location>
        <begin position="717"/>
        <end position="745"/>
    </location>
</feature>
<feature type="repeat" description="WD" evidence="3">
    <location>
        <begin position="543"/>
        <end position="575"/>
    </location>
</feature>
<dbReference type="InterPro" id="IPR036322">
    <property type="entry name" value="WD40_repeat_dom_sf"/>
</dbReference>
<dbReference type="OrthoDB" id="538223at2759"/>
<organism evidence="5 6">
    <name type="scientific">Gymnopus androsaceus JB14</name>
    <dbReference type="NCBI Taxonomy" id="1447944"/>
    <lineage>
        <taxon>Eukaryota</taxon>
        <taxon>Fungi</taxon>
        <taxon>Dikarya</taxon>
        <taxon>Basidiomycota</taxon>
        <taxon>Agaricomycotina</taxon>
        <taxon>Agaricomycetes</taxon>
        <taxon>Agaricomycetidae</taxon>
        <taxon>Agaricales</taxon>
        <taxon>Marasmiineae</taxon>
        <taxon>Omphalotaceae</taxon>
        <taxon>Gymnopus</taxon>
    </lineage>
</organism>
<dbReference type="SMART" id="SM00320">
    <property type="entry name" value="WD40"/>
    <property type="match status" value="7"/>
</dbReference>
<feature type="compositionally biased region" description="Polar residues" evidence="4">
    <location>
        <begin position="260"/>
        <end position="279"/>
    </location>
</feature>
<dbReference type="InterPro" id="IPR001680">
    <property type="entry name" value="WD40_rpt"/>
</dbReference>
<protein>
    <submittedName>
        <fullName evidence="5">WD40 repeat-like protein</fullName>
    </submittedName>
</protein>
<feature type="compositionally biased region" description="Basic residues" evidence="4">
    <location>
        <begin position="249"/>
        <end position="259"/>
    </location>
</feature>
<dbReference type="Pfam" id="PF00400">
    <property type="entry name" value="WD40"/>
    <property type="match status" value="7"/>
</dbReference>
<keyword evidence="2" id="KW-0677">Repeat</keyword>
<feature type="repeat" description="WD" evidence="3">
    <location>
        <begin position="629"/>
        <end position="670"/>
    </location>
</feature>
<proteinExistence type="predicted"/>
<dbReference type="SUPFAM" id="SSF50978">
    <property type="entry name" value="WD40 repeat-like"/>
    <property type="match status" value="1"/>
</dbReference>
<feature type="repeat" description="WD" evidence="3">
    <location>
        <begin position="672"/>
        <end position="713"/>
    </location>
</feature>
<evidence type="ECO:0000313" key="5">
    <source>
        <dbReference type="EMBL" id="KAE9386839.1"/>
    </source>
</evidence>
<dbReference type="EMBL" id="ML769844">
    <property type="protein sequence ID" value="KAE9386839.1"/>
    <property type="molecule type" value="Genomic_DNA"/>
</dbReference>